<organism evidence="3 4">
    <name type="scientific">Desulfuromonas versatilis</name>
    <dbReference type="NCBI Taxonomy" id="2802975"/>
    <lineage>
        <taxon>Bacteria</taxon>
        <taxon>Pseudomonadati</taxon>
        <taxon>Thermodesulfobacteriota</taxon>
        <taxon>Desulfuromonadia</taxon>
        <taxon>Desulfuromonadales</taxon>
        <taxon>Desulfuromonadaceae</taxon>
        <taxon>Desulfuromonas</taxon>
    </lineage>
</organism>
<reference evidence="3 4" key="1">
    <citation type="journal article" date="2016" name="C (Basel)">
        <title>Selective Growth of and Electricity Production by Marine Exoelectrogenic Bacteria in Self-Aggregated Hydrogel of Microbially Reduced Graphene Oxide.</title>
        <authorList>
            <person name="Yoshida N."/>
            <person name="Goto Y."/>
            <person name="Miyata Y."/>
        </authorList>
    </citation>
    <scope>NUCLEOTIDE SEQUENCE [LARGE SCALE GENOMIC DNA]</scope>
    <source>
        <strain evidence="3 4">NIT-T3</strain>
    </source>
</reference>
<dbReference type="InterPro" id="IPR017739">
    <property type="entry name" value="T6SS-assoc_VCA0119"/>
</dbReference>
<dbReference type="Pfam" id="PF06812">
    <property type="entry name" value="ImpA_N"/>
    <property type="match status" value="1"/>
</dbReference>
<protein>
    <submittedName>
        <fullName evidence="3">Type VI secretion-associated protein</fullName>
    </submittedName>
</protein>
<evidence type="ECO:0000259" key="2">
    <source>
        <dbReference type="Pfam" id="PF06812"/>
    </source>
</evidence>
<dbReference type="Proteomes" id="UP001319827">
    <property type="component" value="Chromosome"/>
</dbReference>
<reference evidence="3 4" key="2">
    <citation type="journal article" date="2021" name="Int. J. Syst. Evol. Microbiol.">
        <title>Isolation and Polyphasic Characterization of Desulfuromonas versatilis sp. Nov., an Electrogenic Bacteria Capable of Versatile Metabolism Isolated from a Graphene Oxide-Reducing Enrichment Culture.</title>
        <authorList>
            <person name="Xie L."/>
            <person name="Yoshida N."/>
            <person name="Ishii S."/>
            <person name="Meng L."/>
        </authorList>
    </citation>
    <scope>NUCLEOTIDE SEQUENCE [LARGE SCALE GENOMIC DNA]</scope>
    <source>
        <strain evidence="3 4">NIT-T3</strain>
    </source>
</reference>
<dbReference type="NCBIfam" id="TIGR03362">
    <property type="entry name" value="VI_chp_7"/>
    <property type="match status" value="1"/>
</dbReference>
<dbReference type="InterPro" id="IPR010657">
    <property type="entry name" value="ImpA_N"/>
</dbReference>
<keyword evidence="4" id="KW-1185">Reference proteome</keyword>
<proteinExistence type="predicted"/>
<evidence type="ECO:0000256" key="1">
    <source>
        <dbReference type="SAM" id="MobiDB-lite"/>
    </source>
</evidence>
<dbReference type="PANTHER" id="PTHR37024">
    <property type="entry name" value="TYPE VI SECRETION SYSTEM DUF2094 AND IMPA-RELATED DOMAIN PROTEIN"/>
    <property type="match status" value="1"/>
</dbReference>
<dbReference type="RefSeq" id="WP_221250500.1">
    <property type="nucleotide sequence ID" value="NZ_AP024355.1"/>
</dbReference>
<sequence length="523" mass="56435">MSQTAAATPLQAPFPVWLATLGAPLPGADPCGEDSRYGDAFALIKQEIDKLQGNDYPRVAALCRQVLAEQSKDLRVAGYLLLAALYTEGAAGLLEAARAYRIVWEDFGDDCFPKKPGGRIAALQWLNNPRLESFARQHAGEASRAQLLELRQLIDTINQASQAALGESAPLWSGLDKWLKTRLGGAPSASPEPPGQTEPQRASGPAPAPVSPARPAESALPVAAVGSERELTQATRAIRDYLLQRKEYLQAAAYARALRWGALVLPPHQQGHTRAPAPRRSGLNELSQLQQGGEYDAAFRLCENLFLEPGGHLCLDLQRHAAAAARGMGRTELAEFIVAQAAALVQRLPELPGLYFETGEPFADGQTRGLLEPASAASAPLPQAQGREDWELDLLALLEAARDLVSQKKLPAALGLLKTCPVPGEKQRLCLRLASARLCFEAGRPEIALPLLDELEVAVASQSLYHWEPALVQQIWGLLLETLQSLLQKAAGGGKEQLTERLAALRARICRTDPEAAARLLRD</sequence>
<feature type="domain" description="ImpA N-terminal" evidence="2">
    <location>
        <begin position="23"/>
        <end position="127"/>
    </location>
</feature>
<dbReference type="PANTHER" id="PTHR37024:SF5">
    <property type="entry name" value="IMPA N-TERMINAL DOMAIN-CONTAINING PROTEIN"/>
    <property type="match status" value="1"/>
</dbReference>
<accession>A0ABM8HQE2</accession>
<dbReference type="Pfam" id="PF16989">
    <property type="entry name" value="T6SS_VasJ"/>
    <property type="match status" value="1"/>
</dbReference>
<name>A0ABM8HQE2_9BACT</name>
<gene>
    <name evidence="3" type="ORF">DESUT3_00860</name>
</gene>
<evidence type="ECO:0000313" key="4">
    <source>
        <dbReference type="Proteomes" id="UP001319827"/>
    </source>
</evidence>
<evidence type="ECO:0000313" key="3">
    <source>
        <dbReference type="EMBL" id="BCR03017.1"/>
    </source>
</evidence>
<feature type="region of interest" description="Disordered" evidence="1">
    <location>
        <begin position="183"/>
        <end position="221"/>
    </location>
</feature>
<dbReference type="EMBL" id="AP024355">
    <property type="protein sequence ID" value="BCR03017.1"/>
    <property type="molecule type" value="Genomic_DNA"/>
</dbReference>